<proteinExistence type="predicted"/>
<dbReference type="KEGG" id="haad:MW046_17685"/>
<sequence>MPVRNAEATWEGGLQDGNGSVELESGAYEGPYSFQSRFEEGTGTNPEELIGAAEAGCFSMALSMLLEENDHAPERIHTEAAVRLEQVDGDFAITSIELDTEGAVPEIDQSTFTEYAQEAKENCPVSKALEGTDITVNTMLV</sequence>
<dbReference type="InterPro" id="IPR052707">
    <property type="entry name" value="OsmC_Ohr_Peroxiredoxin"/>
</dbReference>
<dbReference type="RefSeq" id="WP_247995844.1">
    <property type="nucleotide sequence ID" value="NZ_CP096022.1"/>
</dbReference>
<geneLocation type="plasmid" evidence="2 3">
    <name>unnamed3</name>
</geneLocation>
<gene>
    <name evidence="2" type="ORF">MW046_17685</name>
</gene>
<dbReference type="GO" id="GO:0006979">
    <property type="term" value="P:response to oxidative stress"/>
    <property type="evidence" value="ECO:0007669"/>
    <property type="project" value="InterPro"/>
</dbReference>
<dbReference type="Gene3D" id="3.30.300.20">
    <property type="match status" value="1"/>
</dbReference>
<organism evidence="2 3">
    <name type="scientific">Halocatena salina</name>
    <dbReference type="NCBI Taxonomy" id="2934340"/>
    <lineage>
        <taxon>Archaea</taxon>
        <taxon>Methanobacteriati</taxon>
        <taxon>Methanobacteriota</taxon>
        <taxon>Stenosarchaea group</taxon>
        <taxon>Halobacteria</taxon>
        <taxon>Halobacteriales</taxon>
        <taxon>Natronomonadaceae</taxon>
        <taxon>Halocatena</taxon>
    </lineage>
</organism>
<dbReference type="GO" id="GO:0004601">
    <property type="term" value="F:peroxidase activity"/>
    <property type="evidence" value="ECO:0007669"/>
    <property type="project" value="InterPro"/>
</dbReference>
<accession>A0A8U0A7M6</accession>
<keyword evidence="2" id="KW-0614">Plasmid</keyword>
<dbReference type="AlphaFoldDB" id="A0A8U0A7M6"/>
<dbReference type="PANTHER" id="PTHR42830:SF1">
    <property type="entry name" value="OSMOTICALLY INDUCIBLE FAMILY PROTEIN"/>
    <property type="match status" value="1"/>
</dbReference>
<evidence type="ECO:0000256" key="1">
    <source>
        <dbReference type="SAM" id="MobiDB-lite"/>
    </source>
</evidence>
<dbReference type="InterPro" id="IPR003718">
    <property type="entry name" value="OsmC/Ohr_fam"/>
</dbReference>
<dbReference type="PANTHER" id="PTHR42830">
    <property type="entry name" value="OSMOTICALLY INDUCIBLE FAMILY PROTEIN"/>
    <property type="match status" value="1"/>
</dbReference>
<dbReference type="SUPFAM" id="SSF82784">
    <property type="entry name" value="OsmC-like"/>
    <property type="match status" value="1"/>
</dbReference>
<dbReference type="InterPro" id="IPR019904">
    <property type="entry name" value="Peroxiredoxin_OsmC"/>
</dbReference>
<keyword evidence="3" id="KW-1185">Reference proteome</keyword>
<protein>
    <submittedName>
        <fullName evidence="2">OsmC family protein</fullName>
    </submittedName>
</protein>
<dbReference type="GeneID" id="71929918"/>
<feature type="region of interest" description="Disordered" evidence="1">
    <location>
        <begin position="1"/>
        <end position="26"/>
    </location>
</feature>
<dbReference type="InterPro" id="IPR015946">
    <property type="entry name" value="KH_dom-like_a/b"/>
</dbReference>
<dbReference type="Pfam" id="PF02566">
    <property type="entry name" value="OsmC"/>
    <property type="match status" value="1"/>
</dbReference>
<name>A0A8U0A7M6_9EURY</name>
<dbReference type="Proteomes" id="UP000831768">
    <property type="component" value="Plasmid unnamed3"/>
</dbReference>
<evidence type="ECO:0000313" key="2">
    <source>
        <dbReference type="EMBL" id="UPM45190.1"/>
    </source>
</evidence>
<evidence type="ECO:0000313" key="3">
    <source>
        <dbReference type="Proteomes" id="UP000831768"/>
    </source>
</evidence>
<dbReference type="InterPro" id="IPR036102">
    <property type="entry name" value="OsmC/Ohrsf"/>
</dbReference>
<reference evidence="2" key="1">
    <citation type="submission" date="2022-04" db="EMBL/GenBank/DDBJ databases">
        <title>Halocatena sp. nov., isolated from a salt lake.</title>
        <authorList>
            <person name="Cui H.-L."/>
        </authorList>
    </citation>
    <scope>NUCLEOTIDE SEQUENCE</scope>
    <source>
        <strain evidence="2">AD-1</strain>
        <plasmid evidence="2">unnamed3</plasmid>
    </source>
</reference>
<dbReference type="EMBL" id="CP096022">
    <property type="protein sequence ID" value="UPM45190.1"/>
    <property type="molecule type" value="Genomic_DNA"/>
</dbReference>
<dbReference type="NCBIfam" id="TIGR03562">
    <property type="entry name" value="osmo_induc_OsmC"/>
    <property type="match status" value="1"/>
</dbReference>